<dbReference type="InterPro" id="IPR029063">
    <property type="entry name" value="SAM-dependent_MTases_sf"/>
</dbReference>
<dbReference type="InterPro" id="IPR013691">
    <property type="entry name" value="MeTrfase_14"/>
</dbReference>
<dbReference type="SUPFAM" id="SSF53335">
    <property type="entry name" value="S-adenosyl-L-methionine-dependent methyltransferases"/>
    <property type="match status" value="1"/>
</dbReference>
<dbReference type="InterPro" id="IPR038576">
    <property type="entry name" value="Methyltransf_Zn-bd_dom_put_sf"/>
</dbReference>
<evidence type="ECO:0008006" key="4">
    <source>
        <dbReference type="Google" id="ProtNLM"/>
    </source>
</evidence>
<dbReference type="InterPro" id="IPR013630">
    <property type="entry name" value="Methyltransf_Zn-bd_dom_put"/>
</dbReference>
<dbReference type="Gene3D" id="6.20.50.110">
    <property type="entry name" value="Methyltransferase, zinc-binding domain"/>
    <property type="match status" value="1"/>
</dbReference>
<organism evidence="3">
    <name type="scientific">marine metagenome</name>
    <dbReference type="NCBI Taxonomy" id="408172"/>
    <lineage>
        <taxon>unclassified sequences</taxon>
        <taxon>metagenomes</taxon>
        <taxon>ecological metagenomes</taxon>
    </lineage>
</organism>
<dbReference type="EMBL" id="UINC01017872">
    <property type="protein sequence ID" value="SVA74574.1"/>
    <property type="molecule type" value="Genomic_DNA"/>
</dbReference>
<dbReference type="Gene3D" id="3.40.50.150">
    <property type="entry name" value="Vaccinia Virus protein VP39"/>
    <property type="match status" value="1"/>
</dbReference>
<evidence type="ECO:0000259" key="1">
    <source>
        <dbReference type="Pfam" id="PF08421"/>
    </source>
</evidence>
<dbReference type="Pfam" id="PF13489">
    <property type="entry name" value="Methyltransf_23"/>
    <property type="match status" value="1"/>
</dbReference>
<evidence type="ECO:0000259" key="2">
    <source>
        <dbReference type="Pfam" id="PF08484"/>
    </source>
</evidence>
<protein>
    <recommendedName>
        <fullName evidence="4">C-methyltransferase domain-containing protein</fullName>
    </recommendedName>
</protein>
<sequence length="414" mass="45900">MTTHPSSTIVACRICESEKITPVLDLGRQALANHLRRERADTLPTYPLIICRCEECGTIQLTETVAPENLFMDYVWVTGTSDGARDYSRIFCKRLVSRCQAGPLFVIEIASNDGTFLKRFVERGDCVLGVDPAQNIAAMAERDGVRTLPEFFGLEVAKGIVERSGEADAVFARNVIPHVANANDVVAGMAHCLKADGTGAIEFHRADVILEELHYDSIYHEHLYFHSLHSIGRLLSRLGLTPFDVTMSPISGGSFVVYFSKIKRPPTHVFTAAVQAEDALGTGRAEPWQEFARRCKRHRKSLLSIVEGKKAQGKRIIGYGASARSSTMLNYCGIDSRLLDVIVDRAPLKHDTYTPGTDVLIVPPDRAFALKPDVILLLAWNFRDEIFAQIRAEHGWRGQVIVPLPGDPTVIDFE</sequence>
<proteinExistence type="predicted"/>
<name>A0A381YC56_9ZZZZ</name>
<evidence type="ECO:0000313" key="3">
    <source>
        <dbReference type="EMBL" id="SVA74574.1"/>
    </source>
</evidence>
<gene>
    <name evidence="3" type="ORF">METZ01_LOCUS127428</name>
</gene>
<feature type="domain" description="C-methyltransferase" evidence="2">
    <location>
        <begin position="249"/>
        <end position="405"/>
    </location>
</feature>
<accession>A0A381YC56</accession>
<dbReference type="AlphaFoldDB" id="A0A381YC56"/>
<feature type="domain" description="Methyltransferase putative zinc binding" evidence="1">
    <location>
        <begin position="12"/>
        <end position="71"/>
    </location>
</feature>
<dbReference type="PANTHER" id="PTHR43861:SF5">
    <property type="entry name" value="BLL5978 PROTEIN"/>
    <property type="match status" value="1"/>
</dbReference>
<dbReference type="Gene3D" id="3.40.50.720">
    <property type="entry name" value="NAD(P)-binding Rossmann-like Domain"/>
    <property type="match status" value="1"/>
</dbReference>
<dbReference type="PANTHER" id="PTHR43861">
    <property type="entry name" value="TRANS-ACONITATE 2-METHYLTRANSFERASE-RELATED"/>
    <property type="match status" value="1"/>
</dbReference>
<dbReference type="Pfam" id="PF08421">
    <property type="entry name" value="Methyltransf_13"/>
    <property type="match status" value="1"/>
</dbReference>
<reference evidence="3" key="1">
    <citation type="submission" date="2018-05" db="EMBL/GenBank/DDBJ databases">
        <authorList>
            <person name="Lanie J.A."/>
            <person name="Ng W.-L."/>
            <person name="Kazmierczak K.M."/>
            <person name="Andrzejewski T.M."/>
            <person name="Davidsen T.M."/>
            <person name="Wayne K.J."/>
            <person name="Tettelin H."/>
            <person name="Glass J.I."/>
            <person name="Rusch D."/>
            <person name="Podicherti R."/>
            <person name="Tsui H.-C.T."/>
            <person name="Winkler M.E."/>
        </authorList>
    </citation>
    <scope>NUCLEOTIDE SEQUENCE</scope>
</reference>
<dbReference type="Pfam" id="PF08484">
    <property type="entry name" value="Methyltransf_14"/>
    <property type="match status" value="1"/>
</dbReference>